<comment type="caution">
    <text evidence="1">The sequence shown here is derived from an EMBL/GenBank/DDBJ whole genome shotgun (WGS) entry which is preliminary data.</text>
</comment>
<evidence type="ECO:0000313" key="2">
    <source>
        <dbReference type="Proteomes" id="UP000619265"/>
    </source>
</evidence>
<gene>
    <name evidence="1" type="ORF">F2P56_036760</name>
</gene>
<name>A0A833TWN0_JUGRE</name>
<accession>A0A833TWN0</accession>
<dbReference type="SUPFAM" id="SSF56219">
    <property type="entry name" value="DNase I-like"/>
    <property type="match status" value="1"/>
</dbReference>
<dbReference type="Proteomes" id="UP000619265">
    <property type="component" value="Unassembled WGS sequence"/>
</dbReference>
<protein>
    <submittedName>
        <fullName evidence="1">Uncharacterized protein</fullName>
    </submittedName>
</protein>
<dbReference type="Gramene" id="Jr16_21220_p1">
    <property type="protein sequence ID" value="cds.Jr16_21220_p1"/>
    <property type="gene ID" value="Jr16_21220"/>
</dbReference>
<dbReference type="EMBL" id="LIHL02000016">
    <property type="protein sequence ID" value="KAF5444273.1"/>
    <property type="molecule type" value="Genomic_DNA"/>
</dbReference>
<dbReference type="AlphaFoldDB" id="A0A833TWN0"/>
<sequence length="195" mass="22158">MGASRGVLLMWDKRVVELVEDCIEIYSVAGSFKNIKDGWMWVLAGVYGPNVDRDRSFLWEELADLYYLWDLPWCLFGDFNIVRFPGERAGATTSTRAMEDFLELIFDLNLVDLPLVGGVSLGLTVEGGQGWINFYAAVSCRANGNVHWNMIFSRNAQDWEIDEIAGFFSFLYSMKIGGNGRENVVETYGEQQVFF</sequence>
<dbReference type="Gene3D" id="3.60.10.10">
    <property type="entry name" value="Endonuclease/exonuclease/phosphatase"/>
    <property type="match status" value="1"/>
</dbReference>
<evidence type="ECO:0000313" key="1">
    <source>
        <dbReference type="EMBL" id="KAF5444273.1"/>
    </source>
</evidence>
<reference evidence="1" key="2">
    <citation type="submission" date="2020-03" db="EMBL/GenBank/DDBJ databases">
        <title>Walnut 2.0.</title>
        <authorList>
            <person name="Marrano A."/>
            <person name="Britton M."/>
            <person name="Zimin A.V."/>
            <person name="Zaini P.A."/>
            <person name="Workman R."/>
            <person name="Puiu D."/>
            <person name="Bianco L."/>
            <person name="Allen B.J."/>
            <person name="Troggio M."/>
            <person name="Leslie C.A."/>
            <person name="Timp W."/>
            <person name="Dendekar A."/>
            <person name="Salzberg S.L."/>
            <person name="Neale D.B."/>
        </authorList>
    </citation>
    <scope>NUCLEOTIDE SEQUENCE</scope>
    <source>
        <tissue evidence="1">Leaves</tissue>
    </source>
</reference>
<reference evidence="1" key="1">
    <citation type="submission" date="2015-10" db="EMBL/GenBank/DDBJ databases">
        <authorList>
            <person name="Martinez-Garcia P.J."/>
            <person name="Crepeau M.W."/>
            <person name="Puiu D."/>
            <person name="Gonzalez-Ibeas D."/>
            <person name="Whalen J."/>
            <person name="Stevens K."/>
            <person name="Paul R."/>
            <person name="Butterfield T."/>
            <person name="Britton M."/>
            <person name="Reagan R."/>
            <person name="Chakraborty S."/>
            <person name="Walawage S.L."/>
            <person name="Vasquez-Gross H.A."/>
            <person name="Cardeno C."/>
            <person name="Famula R."/>
            <person name="Pratt K."/>
            <person name="Kuruganti S."/>
            <person name="Aradhya M.K."/>
            <person name="Leslie C.A."/>
            <person name="Dandekar A.M."/>
            <person name="Salzberg S.L."/>
            <person name="Wegrzyn J.L."/>
            <person name="Langley C.H."/>
            <person name="Neale D.B."/>
        </authorList>
    </citation>
    <scope>NUCLEOTIDE SEQUENCE</scope>
    <source>
        <tissue evidence="1">Leaves</tissue>
    </source>
</reference>
<organism evidence="1 2">
    <name type="scientific">Juglans regia</name>
    <name type="common">English walnut</name>
    <dbReference type="NCBI Taxonomy" id="51240"/>
    <lineage>
        <taxon>Eukaryota</taxon>
        <taxon>Viridiplantae</taxon>
        <taxon>Streptophyta</taxon>
        <taxon>Embryophyta</taxon>
        <taxon>Tracheophyta</taxon>
        <taxon>Spermatophyta</taxon>
        <taxon>Magnoliopsida</taxon>
        <taxon>eudicotyledons</taxon>
        <taxon>Gunneridae</taxon>
        <taxon>Pentapetalae</taxon>
        <taxon>rosids</taxon>
        <taxon>fabids</taxon>
        <taxon>Fagales</taxon>
        <taxon>Juglandaceae</taxon>
        <taxon>Juglans</taxon>
    </lineage>
</organism>
<proteinExistence type="predicted"/>
<dbReference type="InterPro" id="IPR036691">
    <property type="entry name" value="Endo/exonu/phosph_ase_sf"/>
</dbReference>